<proteinExistence type="predicted"/>
<accession>A0A197KCV5</accession>
<keyword evidence="2" id="KW-0812">Transmembrane</keyword>
<dbReference type="AlphaFoldDB" id="A0A197KCV5"/>
<sequence>MNIQLSQHRQSNVMDLLTQQRPRRNHPSSLPLLLLLFLSLLLLLSTPPSFVNAATATANLPALSSSTKPHATKSTSTLLPSPTPTLIIPEQCQGCYGPNNTSGMTCFKNTQCVPLQYLCDSLSSPTCSSSSASGGDGGGDGDNDNDKDGGSASVPILCQNQLCNPQNFLPLPYQESGRIDRTYCLDGSFYSLYSGSSAGSSTPKYTASCVLTTDGNGGSDEDCKGPWEYFAIGSCFLKTCGPGMDCVPPFTCQLFNSTLPGVSTNASGGAEEGYGICVDPNGSSSSSGGRRGGINGGSAAPKYSAREYLLQGLLIGLCTLALGVGLGVGFWRYKRKKQFRSDHVQSHQQHRRRRTSSSHGLADHTHSRSHSMSSRSRDYPYGDGEEELDAESIPPPPPLQPLNNSGSSASSSSNSSTKKRPPTWHSFLLCGPCFGQRKIARATSRRVGGSRTIHSSSSLNRFSTLELDHHSYHPHNRTERRRGDSRSGENTETETDSQDDSSIHYHHHPHGRNPQPRWRWGQPNNANNNPMMMIMFPRPPSPTATTGTGRAILSASTRSGLTVVLPEFEPPPMYHRQDDENGPNLPTYGDISNSSSVDALEQLRTQQEQLQQGQTESPLPPLPPPLPSTAAVSDPGPAQDQESSLEEARIPTVSSTSTRPTTPLPVSQPLSEPNSNPQQQ</sequence>
<feature type="compositionally biased region" description="Polar residues" evidence="1">
    <location>
        <begin position="668"/>
        <end position="680"/>
    </location>
</feature>
<dbReference type="Proteomes" id="UP000078512">
    <property type="component" value="Unassembled WGS sequence"/>
</dbReference>
<dbReference type="OrthoDB" id="2445581at2759"/>
<keyword evidence="2" id="KW-0472">Membrane</keyword>
<keyword evidence="2" id="KW-1133">Transmembrane helix</keyword>
<protein>
    <submittedName>
        <fullName evidence="3">Uncharacterized protein</fullName>
    </submittedName>
</protein>
<reference evidence="3 4" key="1">
    <citation type="submission" date="2016-05" db="EMBL/GenBank/DDBJ databases">
        <title>Genome sequencing reveals origins of a unique bacterial endosymbiosis in the earliest lineages of terrestrial Fungi.</title>
        <authorList>
            <consortium name="DOE Joint Genome Institute"/>
            <person name="Uehling J."/>
            <person name="Gryganskyi A."/>
            <person name="Hameed K."/>
            <person name="Tschaplinski T."/>
            <person name="Misztal P."/>
            <person name="Wu S."/>
            <person name="Desiro A."/>
            <person name="Vande Pol N."/>
            <person name="Du Z.-Y."/>
            <person name="Zienkiewicz A."/>
            <person name="Zienkiewicz K."/>
            <person name="Morin E."/>
            <person name="Tisserant E."/>
            <person name="Splivallo R."/>
            <person name="Hainaut M."/>
            <person name="Henrissat B."/>
            <person name="Ohm R."/>
            <person name="Kuo A."/>
            <person name="Yan J."/>
            <person name="Lipzen A."/>
            <person name="Nolan M."/>
            <person name="Labutti K."/>
            <person name="Barry K."/>
            <person name="Goldstein A."/>
            <person name="Labbe J."/>
            <person name="Schadt C."/>
            <person name="Tuskan G."/>
            <person name="Grigoriev I."/>
            <person name="Martin F."/>
            <person name="Vilgalys R."/>
            <person name="Bonito G."/>
        </authorList>
    </citation>
    <scope>NUCLEOTIDE SEQUENCE [LARGE SCALE GENOMIC DNA]</scope>
    <source>
        <strain evidence="3 4">AG-77</strain>
    </source>
</reference>
<dbReference type="EMBL" id="KV442014">
    <property type="protein sequence ID" value="OAQ35335.1"/>
    <property type="molecule type" value="Genomic_DNA"/>
</dbReference>
<feature type="region of interest" description="Disordered" evidence="1">
    <location>
        <begin position="339"/>
        <end position="423"/>
    </location>
</feature>
<feature type="compositionally biased region" description="Low complexity" evidence="1">
    <location>
        <begin position="401"/>
        <end position="416"/>
    </location>
</feature>
<feature type="region of interest" description="Disordered" evidence="1">
    <location>
        <begin position="130"/>
        <end position="150"/>
    </location>
</feature>
<feature type="compositionally biased region" description="Pro residues" evidence="1">
    <location>
        <begin position="618"/>
        <end position="627"/>
    </location>
</feature>
<gene>
    <name evidence="3" type="ORF">K457DRAFT_132626</name>
</gene>
<evidence type="ECO:0000256" key="2">
    <source>
        <dbReference type="SAM" id="Phobius"/>
    </source>
</evidence>
<feature type="compositionally biased region" description="Low complexity" evidence="1">
    <location>
        <begin position="651"/>
        <end position="667"/>
    </location>
</feature>
<evidence type="ECO:0000313" key="4">
    <source>
        <dbReference type="Proteomes" id="UP000078512"/>
    </source>
</evidence>
<keyword evidence="4" id="KW-1185">Reference proteome</keyword>
<feature type="region of interest" description="Disordered" evidence="1">
    <location>
        <begin position="605"/>
        <end position="680"/>
    </location>
</feature>
<evidence type="ECO:0000256" key="1">
    <source>
        <dbReference type="SAM" id="MobiDB-lite"/>
    </source>
</evidence>
<evidence type="ECO:0000313" key="3">
    <source>
        <dbReference type="EMBL" id="OAQ35335.1"/>
    </source>
</evidence>
<feature type="region of interest" description="Disordered" evidence="1">
    <location>
        <begin position="464"/>
        <end position="530"/>
    </location>
</feature>
<feature type="transmembrane region" description="Helical" evidence="2">
    <location>
        <begin position="308"/>
        <end position="331"/>
    </location>
</feature>
<feature type="region of interest" description="Disordered" evidence="1">
    <location>
        <begin position="566"/>
        <end position="593"/>
    </location>
</feature>
<feature type="compositionally biased region" description="Low complexity" evidence="1">
    <location>
        <begin position="605"/>
        <end position="616"/>
    </location>
</feature>
<name>A0A197KCV5_9FUNG</name>
<organism evidence="3 4">
    <name type="scientific">Linnemannia elongata AG-77</name>
    <dbReference type="NCBI Taxonomy" id="1314771"/>
    <lineage>
        <taxon>Eukaryota</taxon>
        <taxon>Fungi</taxon>
        <taxon>Fungi incertae sedis</taxon>
        <taxon>Mucoromycota</taxon>
        <taxon>Mortierellomycotina</taxon>
        <taxon>Mortierellomycetes</taxon>
        <taxon>Mortierellales</taxon>
        <taxon>Mortierellaceae</taxon>
        <taxon>Linnemannia</taxon>
    </lineage>
</organism>